<organism evidence="1">
    <name type="scientific">Rhizophagus irregularis (strain DAOM 181602 / DAOM 197198 / MUCL 43194)</name>
    <name type="common">Arbuscular mycorrhizal fungus</name>
    <name type="synonym">Glomus intraradices</name>
    <dbReference type="NCBI Taxonomy" id="747089"/>
    <lineage>
        <taxon>Eukaryota</taxon>
        <taxon>Fungi</taxon>
        <taxon>Fungi incertae sedis</taxon>
        <taxon>Mucoromycota</taxon>
        <taxon>Glomeromycotina</taxon>
        <taxon>Glomeromycetes</taxon>
        <taxon>Glomerales</taxon>
        <taxon>Glomeraceae</taxon>
        <taxon>Rhizophagus</taxon>
    </lineage>
</organism>
<dbReference type="EMBL" id="KI299079">
    <property type="protein sequence ID" value="ERZ98062.1"/>
    <property type="molecule type" value="Genomic_DNA"/>
</dbReference>
<name>U9SVK6_RHIID</name>
<gene>
    <name evidence="1" type="ORF">GLOINDRAFT_10930</name>
</gene>
<reference evidence="1" key="1">
    <citation type="submission" date="2013-07" db="EMBL/GenBank/DDBJ databases">
        <title>The genome of an arbuscular mycorrhizal fungus provides insights into the evolution of the oldest plant symbiosis.</title>
        <authorList>
            <consortium name="DOE Joint Genome Institute"/>
            <person name="Tisserant E."/>
            <person name="Malbreil M."/>
            <person name="Kuo A."/>
            <person name="Kohler A."/>
            <person name="Symeonidi A."/>
            <person name="Balestrini R."/>
            <person name="Charron P."/>
            <person name="Duensing N."/>
            <person name="Frei-dit-Frey N."/>
            <person name="Gianinazzi-Pearson V."/>
            <person name="Gilbert B."/>
            <person name="Handa Y."/>
            <person name="Hijri M."/>
            <person name="Kaul R."/>
            <person name="Kawaguchi M."/>
            <person name="Krajinski F."/>
            <person name="Lammers P."/>
            <person name="Lapierre D."/>
            <person name="Masclaux F.G."/>
            <person name="Murat C."/>
            <person name="Morin E."/>
            <person name="Ndikumana S."/>
            <person name="Pagni M."/>
            <person name="Petitpierre D."/>
            <person name="Requena N."/>
            <person name="Rosikiewicz P."/>
            <person name="Riley R."/>
            <person name="Saito K."/>
            <person name="San Clemente H."/>
            <person name="Shapiro H."/>
            <person name="van Tuinen D."/>
            <person name="Becard G."/>
            <person name="Bonfante P."/>
            <person name="Paszkowski U."/>
            <person name="Shachar-Hill Y."/>
            <person name="Young J.P."/>
            <person name="Sanders I.R."/>
            <person name="Henrissat B."/>
            <person name="Rensing S.A."/>
            <person name="Grigoriev I.V."/>
            <person name="Corradi N."/>
            <person name="Roux C."/>
            <person name="Martin F."/>
        </authorList>
    </citation>
    <scope>NUCLEOTIDE SEQUENCE</scope>
    <source>
        <strain evidence="1">DAOM 197198</strain>
    </source>
</reference>
<accession>U9SVK6</accession>
<evidence type="ECO:0000313" key="1">
    <source>
        <dbReference type="EMBL" id="ERZ98062.1"/>
    </source>
</evidence>
<proteinExistence type="predicted"/>
<dbReference type="HOGENOM" id="CLU_3088481_0_0_1"/>
<sequence length="52" mass="6481">MDFKTFTNSLIQYFFSILWVLDLNELDFENRLTDLNELNFQSLRHQNWILKR</sequence>
<protein>
    <submittedName>
        <fullName evidence="1">Uncharacterized protein</fullName>
    </submittedName>
</protein>
<dbReference type="AlphaFoldDB" id="U9SVK6"/>